<dbReference type="SUPFAM" id="SSF57850">
    <property type="entry name" value="RING/U-box"/>
    <property type="match status" value="1"/>
</dbReference>
<keyword evidence="1" id="KW-0479">Metal-binding</keyword>
<dbReference type="GO" id="GO:0008270">
    <property type="term" value="F:zinc ion binding"/>
    <property type="evidence" value="ECO:0007669"/>
    <property type="project" value="UniProtKB-KW"/>
</dbReference>
<proteinExistence type="predicted"/>
<organism evidence="7 8">
    <name type="scientific">Mytilus coruscus</name>
    <name type="common">Sea mussel</name>
    <dbReference type="NCBI Taxonomy" id="42192"/>
    <lineage>
        <taxon>Eukaryota</taxon>
        <taxon>Metazoa</taxon>
        <taxon>Spiralia</taxon>
        <taxon>Lophotrochozoa</taxon>
        <taxon>Mollusca</taxon>
        <taxon>Bivalvia</taxon>
        <taxon>Autobranchia</taxon>
        <taxon>Pteriomorphia</taxon>
        <taxon>Mytilida</taxon>
        <taxon>Mytiloidea</taxon>
        <taxon>Mytilidae</taxon>
        <taxon>Mytilinae</taxon>
        <taxon>Mytilus</taxon>
    </lineage>
</organism>
<dbReference type="Pfam" id="PF13920">
    <property type="entry name" value="zf-C3HC4_3"/>
    <property type="match status" value="1"/>
</dbReference>
<evidence type="ECO:0000259" key="5">
    <source>
        <dbReference type="PROSITE" id="PS50089"/>
    </source>
</evidence>
<dbReference type="PANTHER" id="PTHR14879">
    <property type="entry name" value="CASPASE REGULATOR, RING FINGER DOMAIN-CONTAINING"/>
    <property type="match status" value="1"/>
</dbReference>
<evidence type="ECO:0000313" key="7">
    <source>
        <dbReference type="EMBL" id="CAC5379183.1"/>
    </source>
</evidence>
<feature type="domain" description="B box-type" evidence="6">
    <location>
        <begin position="113"/>
        <end position="155"/>
    </location>
</feature>
<evidence type="ECO:0000256" key="4">
    <source>
        <dbReference type="PROSITE-ProRule" id="PRU00024"/>
    </source>
</evidence>
<dbReference type="InterPro" id="IPR001841">
    <property type="entry name" value="Znf_RING"/>
</dbReference>
<dbReference type="Gene3D" id="1.10.533.10">
    <property type="entry name" value="Death Domain, Fas"/>
    <property type="match status" value="1"/>
</dbReference>
<dbReference type="AlphaFoldDB" id="A0A6J8B6S0"/>
<gene>
    <name evidence="7" type="ORF">MCOR_15275</name>
</gene>
<dbReference type="PROSITE" id="PS50119">
    <property type="entry name" value="ZF_BBOX"/>
    <property type="match status" value="1"/>
</dbReference>
<feature type="domain" description="RING-type" evidence="5">
    <location>
        <begin position="435"/>
        <end position="470"/>
    </location>
</feature>
<accession>A0A6J8B6S0</accession>
<dbReference type="SUPFAM" id="SSF57845">
    <property type="entry name" value="B-box zinc-binding domain"/>
    <property type="match status" value="1"/>
</dbReference>
<keyword evidence="7" id="KW-0012">Acyltransferase</keyword>
<name>A0A6J8B6S0_MYTCO</name>
<dbReference type="FunFam" id="1.10.1170.10:FF:000002">
    <property type="entry name" value="Baculoviral IAP repeat containing 7"/>
    <property type="match status" value="1"/>
</dbReference>
<dbReference type="Gene3D" id="3.30.160.60">
    <property type="entry name" value="Classic Zinc Finger"/>
    <property type="match status" value="1"/>
</dbReference>
<protein>
    <submittedName>
        <fullName evidence="7">XIAP</fullName>
        <ecNumber evidence="7">2.3.2.27</ecNumber>
    </submittedName>
</protein>
<dbReference type="CDD" id="cd16510">
    <property type="entry name" value="RING-HC_IAPs"/>
    <property type="match status" value="1"/>
</dbReference>
<reference evidence="7 8" key="1">
    <citation type="submission" date="2020-06" db="EMBL/GenBank/DDBJ databases">
        <authorList>
            <person name="Li R."/>
            <person name="Bekaert M."/>
        </authorList>
    </citation>
    <scope>NUCLEOTIDE SEQUENCE [LARGE SCALE GENOMIC DNA]</scope>
    <source>
        <strain evidence="8">wild</strain>
    </source>
</reference>
<evidence type="ECO:0000259" key="6">
    <source>
        <dbReference type="PROSITE" id="PS50119"/>
    </source>
</evidence>
<evidence type="ECO:0000256" key="2">
    <source>
        <dbReference type="ARBA" id="ARBA00022771"/>
    </source>
</evidence>
<evidence type="ECO:0000256" key="1">
    <source>
        <dbReference type="ARBA" id="ARBA00022723"/>
    </source>
</evidence>
<dbReference type="OrthoDB" id="10051407at2759"/>
<keyword evidence="7" id="KW-0808">Transferase</keyword>
<sequence>MDVMSEDLNKKQDLCMIQLYHLLQCLLNFKLENDASEIYHVLENWVRFYYKKYIQCGMCADKGVAVGYCRDCEKPGFIDGFCLKVHQKITTFESHRFIEFTKDGRNHRILDFAPQKFCKNHNETELELYCNKCIIVFCEKCEGKKHDHNHKVHSTKNIYKLLDNVHDTKRQIEEILQRQQNLSEFEHKKLTTMIMWIDVALGIVKRYSDIKDVPIPPEINRLFENELSTNKSLVKYKEVIAKLAEIQGDLRLVFTSDALCEEDTIPKVARTNEDQHKQGVVINLTLRKPNTQPHTEIDMWNNVPVLERNDKLNQEDTSSNNGFLTCPEYMYCMPFSNEDLADVLFTGTTNVMDRVTLGSSKDMFIPLQEMGFENCDIKKAYEVLKKSGREDITVYMLLSEILETQEGPTDVSSSFASQQRRRDEKECKNEDEMICKICSENRVTTAFLPCGHLAACVKCAPALKKCPICRTVIRVT</sequence>
<evidence type="ECO:0000313" key="8">
    <source>
        <dbReference type="Proteomes" id="UP000507470"/>
    </source>
</evidence>
<dbReference type="Gene3D" id="1.10.1170.10">
    <property type="entry name" value="Inhibitor Of Apoptosis Protein (2mihbC-IAP-1), Chain A"/>
    <property type="match status" value="1"/>
</dbReference>
<dbReference type="EMBL" id="CACVKT020002647">
    <property type="protein sequence ID" value="CAC5379183.1"/>
    <property type="molecule type" value="Genomic_DNA"/>
</dbReference>
<dbReference type="InterPro" id="IPR000315">
    <property type="entry name" value="Znf_B-box"/>
</dbReference>
<keyword evidence="8" id="KW-1185">Reference proteome</keyword>
<dbReference type="Proteomes" id="UP000507470">
    <property type="component" value="Unassembled WGS sequence"/>
</dbReference>
<dbReference type="InterPro" id="IPR011029">
    <property type="entry name" value="DEATH-like_dom_sf"/>
</dbReference>
<keyword evidence="2 4" id="KW-0863">Zinc-finger</keyword>
<dbReference type="PROSITE" id="PS50089">
    <property type="entry name" value="ZF_RING_2"/>
    <property type="match status" value="1"/>
</dbReference>
<evidence type="ECO:0000256" key="3">
    <source>
        <dbReference type="ARBA" id="ARBA00022833"/>
    </source>
</evidence>
<dbReference type="Pfam" id="PF00643">
    <property type="entry name" value="zf-B_box"/>
    <property type="match status" value="1"/>
</dbReference>
<dbReference type="InterPro" id="IPR051728">
    <property type="entry name" value="RING-FYVE_E3_ubiquitin-ligase"/>
</dbReference>
<dbReference type="SMART" id="SM00184">
    <property type="entry name" value="RING"/>
    <property type="match status" value="1"/>
</dbReference>
<dbReference type="EC" id="2.3.2.27" evidence="7"/>
<dbReference type="GO" id="GO:0061630">
    <property type="term" value="F:ubiquitin protein ligase activity"/>
    <property type="evidence" value="ECO:0007669"/>
    <property type="project" value="UniProtKB-EC"/>
</dbReference>
<dbReference type="PANTHER" id="PTHR14879:SF5">
    <property type="entry name" value="RING-TYPE DOMAIN-CONTAINING PROTEIN"/>
    <property type="match status" value="1"/>
</dbReference>
<keyword evidence="3" id="KW-0862">Zinc</keyword>